<comment type="caution">
    <text evidence="2">The sequence shown here is derived from an EMBL/GenBank/DDBJ whole genome shotgun (WGS) entry which is preliminary data.</text>
</comment>
<dbReference type="Proteomes" id="UP000271272">
    <property type="component" value="Unassembled WGS sequence"/>
</dbReference>
<evidence type="ECO:0000313" key="2">
    <source>
        <dbReference type="EMBL" id="RRD23355.1"/>
    </source>
</evidence>
<dbReference type="InterPro" id="IPR041223">
    <property type="entry name" value="ApeA_NTD"/>
</dbReference>
<evidence type="ECO:0000313" key="3">
    <source>
        <dbReference type="Proteomes" id="UP000271272"/>
    </source>
</evidence>
<accession>A0A3P1UQ98</accession>
<dbReference type="RefSeq" id="WP_124934731.1">
    <property type="nucleotide sequence ID" value="NZ_RQZC01000032.1"/>
</dbReference>
<gene>
    <name evidence="2" type="ORF">EII10_12025</name>
</gene>
<dbReference type="Pfam" id="PF18862">
    <property type="entry name" value="ApeA_NTD1"/>
    <property type="match status" value="1"/>
</dbReference>
<reference evidence="2 3" key="1">
    <citation type="submission" date="2018-11" db="EMBL/GenBank/DDBJ databases">
        <title>Genomes From Bacteria Associated with the Canine Oral Cavity: a Test Case for Automated Genome-Based Taxonomic Assignment.</title>
        <authorList>
            <person name="Coil D.A."/>
            <person name="Jospin G."/>
            <person name="Darling A.E."/>
            <person name="Wallis C."/>
            <person name="Davis I.J."/>
            <person name="Harris S."/>
            <person name="Eisen J.A."/>
            <person name="Holcombe L.J."/>
            <person name="O'Flynn C."/>
        </authorList>
    </citation>
    <scope>NUCLEOTIDE SEQUENCE [LARGE SCALE GENOMIC DNA]</scope>
    <source>
        <strain evidence="2 3">OH5050</strain>
    </source>
</reference>
<proteinExistence type="predicted"/>
<name>A0A3P1UQ98_9ACTO</name>
<feature type="domain" description="ApeA N-terminal" evidence="1">
    <location>
        <begin position="15"/>
        <end position="296"/>
    </location>
</feature>
<protein>
    <recommendedName>
        <fullName evidence="1">ApeA N-terminal domain-containing protein</fullName>
    </recommendedName>
</protein>
<sequence length="470" mass="52972">MSANELIVGEPRLGWLIDDNQNTPHVAVMLLDTGNAIELTVPLKGTFKEDDPYARWFMPNYTEYGDDPGRTEYTYAPPRNLLFTDGYGVVVLVDCRTGSSLVKMAGPMGGHGKIIANYAVLGGHSLDYDTLNGLQTESPGVTAWSRLGDVNVIQGREETTKTLVSETVELGVPGVLDISKTMNLTLEPMLKHHKEDSHVTVRNSVTVRTFVTEPVDWETHLETHTAVLDLASISAWRPFGFSEVRVHRGDGSERSAGDTALRDRWAKVATHRLWEHKAWTKRLRFLFPYEEVGASGIDDWLNLRRDYKEALDSLIGILRSDEPWSRASIIQSGVMLETLGYLIDTIKLESREQSKSKADGKRGQISFNCALRLVLDDMVIKPFKFVHSGGRIEPMEEENWIKETNRIYMGLKHYDRRASDPLDSLDSLNSMKMNLQVMRCWVALQLGISPKTLEENLKHDPLSNKFVKEG</sequence>
<dbReference type="EMBL" id="RQZC01000032">
    <property type="protein sequence ID" value="RRD23355.1"/>
    <property type="molecule type" value="Genomic_DNA"/>
</dbReference>
<organism evidence="2 3">
    <name type="scientific">Actinomyces bowdenii</name>
    <dbReference type="NCBI Taxonomy" id="131109"/>
    <lineage>
        <taxon>Bacteria</taxon>
        <taxon>Bacillati</taxon>
        <taxon>Actinomycetota</taxon>
        <taxon>Actinomycetes</taxon>
        <taxon>Actinomycetales</taxon>
        <taxon>Actinomycetaceae</taxon>
        <taxon>Actinomyces</taxon>
    </lineage>
</organism>
<dbReference type="AlphaFoldDB" id="A0A3P1UQ98"/>
<evidence type="ECO:0000259" key="1">
    <source>
        <dbReference type="Pfam" id="PF18862"/>
    </source>
</evidence>
<keyword evidence="3" id="KW-1185">Reference proteome</keyword>
<dbReference type="OrthoDB" id="5087769at2"/>